<proteinExistence type="predicted"/>
<evidence type="ECO:0008006" key="3">
    <source>
        <dbReference type="Google" id="ProtNLM"/>
    </source>
</evidence>
<dbReference type="InterPro" id="IPR006522">
    <property type="entry name" value="Phage_virion_morphogenesis"/>
</dbReference>
<reference evidence="1 2" key="1">
    <citation type="submission" date="2018-08" db="EMBL/GenBank/DDBJ databases">
        <title>Complete genome sequencing of Blastochloris tepida GI.</title>
        <authorList>
            <person name="Tsukatani Y."/>
            <person name="Mori H."/>
        </authorList>
    </citation>
    <scope>NUCLEOTIDE SEQUENCE [LARGE SCALE GENOMIC DNA]</scope>
    <source>
        <strain evidence="1 2">GI</strain>
    </source>
</reference>
<gene>
    <name evidence="1" type="ORF">BLTE_10460</name>
</gene>
<organism evidence="1 2">
    <name type="scientific">Blastochloris tepida</name>
    <dbReference type="NCBI Taxonomy" id="2233851"/>
    <lineage>
        <taxon>Bacteria</taxon>
        <taxon>Pseudomonadati</taxon>
        <taxon>Pseudomonadota</taxon>
        <taxon>Alphaproteobacteria</taxon>
        <taxon>Hyphomicrobiales</taxon>
        <taxon>Blastochloridaceae</taxon>
        <taxon>Blastochloris</taxon>
    </lineage>
</organism>
<evidence type="ECO:0000313" key="1">
    <source>
        <dbReference type="EMBL" id="BBF92361.1"/>
    </source>
</evidence>
<keyword evidence="2" id="KW-1185">Reference proteome</keyword>
<dbReference type="AlphaFoldDB" id="A0A348FYH8"/>
<dbReference type="Proteomes" id="UP000266934">
    <property type="component" value="Chromosome"/>
</dbReference>
<dbReference type="Pfam" id="PF05069">
    <property type="entry name" value="Phage_tail_S"/>
    <property type="match status" value="1"/>
</dbReference>
<dbReference type="KEGG" id="blag:BLTE_10460"/>
<accession>A0A348FYH8</accession>
<dbReference type="RefSeq" id="WP_126398229.1">
    <property type="nucleotide sequence ID" value="NZ_AP018907.1"/>
</dbReference>
<dbReference type="EMBL" id="AP018907">
    <property type="protein sequence ID" value="BBF92361.1"/>
    <property type="molecule type" value="Genomic_DNA"/>
</dbReference>
<evidence type="ECO:0000313" key="2">
    <source>
        <dbReference type="Proteomes" id="UP000266934"/>
    </source>
</evidence>
<dbReference type="OrthoDB" id="2081253at2"/>
<sequence length="160" mass="17745">MADAIIIVRAHGADEAAAMLARIGAIRFNVLMEGLGRLVQGQTRRRIKDEKRTPAGRAWLRTRDDRPALFQTGHHLHSSVDYRADPQQIVVGSGWIGAAVHQFGAFIVPRRAKALAFTAGGRQVFARRVMIPARTWLGLSSDNEQEIEHTTVRFLEGALK</sequence>
<protein>
    <recommendedName>
        <fullName evidence="3">Virion morphogenesis protein</fullName>
    </recommendedName>
</protein>
<name>A0A348FYH8_9HYPH</name>